<gene>
    <name evidence="4" type="ORF">CAG99_15350</name>
</gene>
<dbReference type="CDD" id="cd03673">
    <property type="entry name" value="NUDIX_Ap6A_hydrolase"/>
    <property type="match status" value="1"/>
</dbReference>
<dbReference type="InterPro" id="IPR015797">
    <property type="entry name" value="NUDIX_hydrolase-like_dom_sf"/>
</dbReference>
<feature type="compositionally biased region" description="Gly residues" evidence="2">
    <location>
        <begin position="142"/>
        <end position="165"/>
    </location>
</feature>
<dbReference type="OrthoDB" id="4287477at2"/>
<feature type="domain" description="Nudix hydrolase" evidence="3">
    <location>
        <begin position="1"/>
        <end position="126"/>
    </location>
</feature>
<dbReference type="InterPro" id="IPR020084">
    <property type="entry name" value="NUDIX_hydrolase_CS"/>
</dbReference>
<feature type="region of interest" description="Disordered" evidence="2">
    <location>
        <begin position="131"/>
        <end position="165"/>
    </location>
</feature>
<evidence type="ECO:0000259" key="3">
    <source>
        <dbReference type="PROSITE" id="PS51462"/>
    </source>
</evidence>
<accession>A0A1W7D5S1</accession>
<keyword evidence="1" id="KW-0378">Hydrolase</keyword>
<evidence type="ECO:0000313" key="5">
    <source>
        <dbReference type="Proteomes" id="UP000194218"/>
    </source>
</evidence>
<evidence type="ECO:0000256" key="2">
    <source>
        <dbReference type="SAM" id="MobiDB-lite"/>
    </source>
</evidence>
<dbReference type="PROSITE" id="PS51462">
    <property type="entry name" value="NUDIX"/>
    <property type="match status" value="1"/>
</dbReference>
<dbReference type="PROSITE" id="PS00893">
    <property type="entry name" value="NUDIX_BOX"/>
    <property type="match status" value="1"/>
</dbReference>
<dbReference type="GO" id="GO:0006167">
    <property type="term" value="P:AMP biosynthetic process"/>
    <property type="evidence" value="ECO:0007669"/>
    <property type="project" value="TreeGrafter"/>
</dbReference>
<name>A0A1W7D5S1_9ACTN</name>
<feature type="compositionally biased region" description="Low complexity" evidence="2">
    <location>
        <begin position="131"/>
        <end position="141"/>
    </location>
</feature>
<keyword evidence="5" id="KW-1185">Reference proteome</keyword>
<dbReference type="PANTHER" id="PTHR21340:SF0">
    <property type="entry name" value="BIS(5'-NUCLEOSYL)-TETRAPHOSPHATASE [ASYMMETRICAL]"/>
    <property type="match status" value="1"/>
</dbReference>
<evidence type="ECO:0000256" key="1">
    <source>
        <dbReference type="ARBA" id="ARBA00022801"/>
    </source>
</evidence>
<dbReference type="GO" id="GO:0004081">
    <property type="term" value="F:bis(5'-nucleosyl)-tetraphosphatase (asymmetrical) activity"/>
    <property type="evidence" value="ECO:0007669"/>
    <property type="project" value="TreeGrafter"/>
</dbReference>
<dbReference type="SUPFAM" id="SSF55811">
    <property type="entry name" value="Nudix"/>
    <property type="match status" value="1"/>
</dbReference>
<dbReference type="GO" id="GO:0006754">
    <property type="term" value="P:ATP biosynthetic process"/>
    <property type="evidence" value="ECO:0007669"/>
    <property type="project" value="TreeGrafter"/>
</dbReference>
<organism evidence="4 5">
    <name type="scientific">Streptomyces marincola</name>
    <dbReference type="NCBI Taxonomy" id="2878388"/>
    <lineage>
        <taxon>Bacteria</taxon>
        <taxon>Bacillati</taxon>
        <taxon>Actinomycetota</taxon>
        <taxon>Actinomycetes</taxon>
        <taxon>Kitasatosporales</taxon>
        <taxon>Streptomycetaceae</taxon>
        <taxon>Streptomyces</taxon>
    </lineage>
</organism>
<sequence>MRAAGCVLWRRAGAGGVEFALVHRPKHGDWSHPKGKLRRDEAPVAAARREVREETGAEIVLGRRLTTQRYLAQGRPKEVDYWAAEAVSGEFAPNDEIDRMLWLPPAEARGTLSHPANRALLDEALATLDGVLSGSGPSVSGPSGGGRSGGGASGGGPVQGRGRGA</sequence>
<evidence type="ECO:0000313" key="4">
    <source>
        <dbReference type="EMBL" id="ARQ72386.1"/>
    </source>
</evidence>
<proteinExistence type="predicted"/>
<dbReference type="Proteomes" id="UP000194218">
    <property type="component" value="Chromosome"/>
</dbReference>
<dbReference type="AlphaFoldDB" id="A0A1W7D5S1"/>
<dbReference type="EMBL" id="CP021121">
    <property type="protein sequence ID" value="ARQ72386.1"/>
    <property type="molecule type" value="Genomic_DNA"/>
</dbReference>
<dbReference type="Pfam" id="PF00293">
    <property type="entry name" value="NUDIX"/>
    <property type="match status" value="1"/>
</dbReference>
<reference evidence="4 5" key="1">
    <citation type="submission" date="2017-05" db="EMBL/GenBank/DDBJ databases">
        <title>Complete genome sequence of Streptomyces sp. SCSIO 03032 revealed the diverse biosynthetic pathways for its bioactive secondary metabolites.</title>
        <authorList>
            <person name="Ma L."/>
            <person name="Zhu Y."/>
            <person name="Zhang W."/>
            <person name="Zhang G."/>
            <person name="Tian X."/>
            <person name="Zhang S."/>
            <person name="Zhang C."/>
        </authorList>
    </citation>
    <scope>NUCLEOTIDE SEQUENCE [LARGE SCALE GENOMIC DNA]</scope>
    <source>
        <strain evidence="4 5">SCSIO 03032</strain>
    </source>
</reference>
<protein>
    <recommendedName>
        <fullName evidence="3">Nudix hydrolase domain-containing protein</fullName>
    </recommendedName>
</protein>
<dbReference type="Gene3D" id="3.90.79.10">
    <property type="entry name" value="Nucleoside Triphosphate Pyrophosphohydrolase"/>
    <property type="match status" value="1"/>
</dbReference>
<dbReference type="PANTHER" id="PTHR21340">
    <property type="entry name" value="DIADENOSINE 5,5-P1,P4-TETRAPHOSPHATE PYROPHOSPHOHYDROLASE MUTT"/>
    <property type="match status" value="1"/>
</dbReference>
<dbReference type="InterPro" id="IPR000086">
    <property type="entry name" value="NUDIX_hydrolase_dom"/>
</dbReference>
<dbReference type="InterPro" id="IPR051325">
    <property type="entry name" value="Nudix_hydrolase_domain"/>
</dbReference>
<dbReference type="KEGG" id="smao:CAG99_15350"/>